<accession>A0A3G8JIC1</accession>
<keyword evidence="3" id="KW-1185">Reference proteome</keyword>
<dbReference type="KEGG" id="gom:D7316_01343"/>
<keyword evidence="1" id="KW-0812">Transmembrane</keyword>
<keyword evidence="1" id="KW-0472">Membrane</keyword>
<dbReference type="OrthoDB" id="3689128at2"/>
<dbReference type="Proteomes" id="UP000271469">
    <property type="component" value="Chromosome"/>
</dbReference>
<keyword evidence="1" id="KW-1133">Transmembrane helix</keyword>
<reference evidence="2 3" key="1">
    <citation type="submission" date="2018-11" db="EMBL/GenBank/DDBJ databases">
        <title>Gordonia insulae sp. nov., isolated from an island soil.</title>
        <authorList>
            <person name="Kim Y.S."/>
            <person name="Kim S.B."/>
        </authorList>
    </citation>
    <scope>NUCLEOTIDE SEQUENCE [LARGE SCALE GENOMIC DNA]</scope>
    <source>
        <strain evidence="2 3">MMS17-SY073</strain>
    </source>
</reference>
<proteinExistence type="predicted"/>
<sequence length="137" mass="14268">MTTSAPDSTSYYPSAPTGLVRPGIIAGVVTVAVGVASILLGHFWFAVFFLAGVVLVFINTKLVMRAVENVAAAPDPRKKLLALNSAYRLGAITVLALVAAILVRPDGLGAMFGLAVGQVILVLNTVIPVMKGLRKQP</sequence>
<gene>
    <name evidence="2" type="ORF">D7316_01343</name>
</gene>
<evidence type="ECO:0008006" key="4">
    <source>
        <dbReference type="Google" id="ProtNLM"/>
    </source>
</evidence>
<dbReference type="EMBL" id="CP033972">
    <property type="protein sequence ID" value="AZG44753.1"/>
    <property type="molecule type" value="Genomic_DNA"/>
</dbReference>
<feature type="transmembrane region" description="Helical" evidence="1">
    <location>
        <begin position="86"/>
        <end position="103"/>
    </location>
</feature>
<dbReference type="RefSeq" id="WP_124707568.1">
    <property type="nucleotide sequence ID" value="NZ_CP033972.1"/>
</dbReference>
<protein>
    <recommendedName>
        <fullName evidence="4">ATP synthase I chain</fullName>
    </recommendedName>
</protein>
<evidence type="ECO:0000256" key="1">
    <source>
        <dbReference type="SAM" id="Phobius"/>
    </source>
</evidence>
<evidence type="ECO:0000313" key="2">
    <source>
        <dbReference type="EMBL" id="AZG44753.1"/>
    </source>
</evidence>
<feature type="transmembrane region" description="Helical" evidence="1">
    <location>
        <begin position="24"/>
        <end position="57"/>
    </location>
</feature>
<organism evidence="2 3">
    <name type="scientific">Gordonia insulae</name>
    <dbReference type="NCBI Taxonomy" id="2420509"/>
    <lineage>
        <taxon>Bacteria</taxon>
        <taxon>Bacillati</taxon>
        <taxon>Actinomycetota</taxon>
        <taxon>Actinomycetes</taxon>
        <taxon>Mycobacteriales</taxon>
        <taxon>Gordoniaceae</taxon>
        <taxon>Gordonia</taxon>
    </lineage>
</organism>
<feature type="transmembrane region" description="Helical" evidence="1">
    <location>
        <begin position="109"/>
        <end position="130"/>
    </location>
</feature>
<name>A0A3G8JIC1_9ACTN</name>
<dbReference type="AlphaFoldDB" id="A0A3G8JIC1"/>
<evidence type="ECO:0000313" key="3">
    <source>
        <dbReference type="Proteomes" id="UP000271469"/>
    </source>
</evidence>